<dbReference type="EMBL" id="BGZK01000173">
    <property type="protein sequence ID" value="GBP25921.1"/>
    <property type="molecule type" value="Genomic_DNA"/>
</dbReference>
<reference evidence="1 2" key="1">
    <citation type="journal article" date="2019" name="Commun. Biol.">
        <title>The bagworm genome reveals a unique fibroin gene that provides high tensile strength.</title>
        <authorList>
            <person name="Kono N."/>
            <person name="Nakamura H."/>
            <person name="Ohtoshi R."/>
            <person name="Tomita M."/>
            <person name="Numata K."/>
            <person name="Arakawa K."/>
        </authorList>
    </citation>
    <scope>NUCLEOTIDE SEQUENCE [LARGE SCALE GENOMIC DNA]</scope>
</reference>
<dbReference type="Proteomes" id="UP000299102">
    <property type="component" value="Unassembled WGS sequence"/>
</dbReference>
<sequence length="74" mass="8196">MSVLTMLAADVEIKRREARAHEEAARVVKIEGYIVLTQKSNPVTSDSKTRKSKAELGWETIISKLQSMHNEAGG</sequence>
<accession>A0A4C1UHJ1</accession>
<name>A0A4C1UHJ1_EUMVA</name>
<dbReference type="AlphaFoldDB" id="A0A4C1UHJ1"/>
<comment type="caution">
    <text evidence="1">The sequence shown here is derived from an EMBL/GenBank/DDBJ whole genome shotgun (WGS) entry which is preliminary data.</text>
</comment>
<evidence type="ECO:0000313" key="2">
    <source>
        <dbReference type="Proteomes" id="UP000299102"/>
    </source>
</evidence>
<organism evidence="1 2">
    <name type="scientific">Eumeta variegata</name>
    <name type="common">Bagworm moth</name>
    <name type="synonym">Eumeta japonica</name>
    <dbReference type="NCBI Taxonomy" id="151549"/>
    <lineage>
        <taxon>Eukaryota</taxon>
        <taxon>Metazoa</taxon>
        <taxon>Ecdysozoa</taxon>
        <taxon>Arthropoda</taxon>
        <taxon>Hexapoda</taxon>
        <taxon>Insecta</taxon>
        <taxon>Pterygota</taxon>
        <taxon>Neoptera</taxon>
        <taxon>Endopterygota</taxon>
        <taxon>Lepidoptera</taxon>
        <taxon>Glossata</taxon>
        <taxon>Ditrysia</taxon>
        <taxon>Tineoidea</taxon>
        <taxon>Psychidae</taxon>
        <taxon>Oiketicinae</taxon>
        <taxon>Eumeta</taxon>
    </lineage>
</organism>
<keyword evidence="2" id="KW-1185">Reference proteome</keyword>
<protein>
    <submittedName>
        <fullName evidence="1">Uncharacterized protein</fullName>
    </submittedName>
</protein>
<proteinExistence type="predicted"/>
<gene>
    <name evidence="1" type="ORF">EVAR_81806_1</name>
</gene>
<evidence type="ECO:0000313" key="1">
    <source>
        <dbReference type="EMBL" id="GBP25921.1"/>
    </source>
</evidence>